<organism evidence="2 3">
    <name type="scientific">Tamlana crocina</name>
    <dbReference type="NCBI Taxonomy" id="393006"/>
    <lineage>
        <taxon>Bacteria</taxon>
        <taxon>Pseudomonadati</taxon>
        <taxon>Bacteroidota</taxon>
        <taxon>Flavobacteriia</taxon>
        <taxon>Flavobacteriales</taxon>
        <taxon>Flavobacteriaceae</taxon>
        <taxon>Tamlana</taxon>
    </lineage>
</organism>
<dbReference type="Gene3D" id="2.120.10.30">
    <property type="entry name" value="TolB, C-terminal domain"/>
    <property type="match status" value="1"/>
</dbReference>
<keyword evidence="3" id="KW-1185">Reference proteome</keyword>
<evidence type="ECO:0000259" key="1">
    <source>
        <dbReference type="Pfam" id="PF01261"/>
    </source>
</evidence>
<reference evidence="2 3" key="1">
    <citation type="submission" date="2020-03" db="EMBL/GenBank/DDBJ databases">
        <title>Tamlana sp. nov, isolated from XXX.</title>
        <authorList>
            <person name="Cao W.R."/>
        </authorList>
    </citation>
    <scope>NUCLEOTIDE SEQUENCE [LARGE SCALE GENOMIC DNA]</scope>
    <source>
        <strain evidence="2 3">HST1-43</strain>
    </source>
</reference>
<dbReference type="EMBL" id="JAAVJS010000014">
    <property type="protein sequence ID" value="NJX16062.1"/>
    <property type="molecule type" value="Genomic_DNA"/>
</dbReference>
<dbReference type="SUPFAM" id="SSF101898">
    <property type="entry name" value="NHL repeat"/>
    <property type="match status" value="1"/>
</dbReference>
<evidence type="ECO:0000313" key="3">
    <source>
        <dbReference type="Proteomes" id="UP000760545"/>
    </source>
</evidence>
<dbReference type="Pfam" id="PF01261">
    <property type="entry name" value="AP_endonuc_2"/>
    <property type="match status" value="1"/>
</dbReference>
<sequence length="558" mass="63164">MKSIIKLSLFVLSMQIGAQGIDKSLYAFDFKMDSLTILQRAKLFDKLGYSGTTFIVKNDKQIKKLQEYLDTETFSSGKLSIPVVYFPFNFSNDLENENKLWRKTLNVLPEGTDLWVIILKEDATEKKTLELLKDMTTEAQKLNKNIVIYPHDNCFIESAEEAIPYIEKLNEPNLFLTLHLCHELRAGNGSRLLDVAIKASPYLKFASVSGANMTMFENEEQGWADAIKPLDEGDYDVSEFISVLQKIKFKGKTILHTFGIEDAPKDHLSRSIEKWNDLVDSTFKNQNNNLNNILDNPENACWDEVSRSWFISNLGGGKVTIEKDGYGWITRLDEKGKVISNRWIEDLDAPTGMASYKNLLYVADRGVLVEIDITEGKIIRKINLPNSEFANDVAATPSGDIYVSDTFTNSIYKLPKNKDIEIFVKNDTLEYPNGLWVDGNHLVVATWGPMTNRATFETSRKGTLMRIDLETKEIKPVGKGLPIANFDGVVKYNKSYYATDWTGGRLLKISEHGDVEEVVSGFSQFADLGINIKNGIVMIPEMSKNRFILIYLKSLLTQ</sequence>
<dbReference type="Proteomes" id="UP000760545">
    <property type="component" value="Unassembled WGS sequence"/>
</dbReference>
<accession>A0ABX1DDA9</accession>
<evidence type="ECO:0000313" key="2">
    <source>
        <dbReference type="EMBL" id="NJX16062.1"/>
    </source>
</evidence>
<dbReference type="Gene3D" id="3.20.20.150">
    <property type="entry name" value="Divalent-metal-dependent TIM barrel enzymes"/>
    <property type="match status" value="1"/>
</dbReference>
<dbReference type="InterPro" id="IPR013022">
    <property type="entry name" value="Xyl_isomerase-like_TIM-brl"/>
</dbReference>
<dbReference type="InterPro" id="IPR036237">
    <property type="entry name" value="Xyl_isomerase-like_sf"/>
</dbReference>
<dbReference type="RefSeq" id="WP_167918347.1">
    <property type="nucleotide sequence ID" value="NZ_JAAVJS010000014.1"/>
</dbReference>
<name>A0ABX1DDA9_9FLAO</name>
<protein>
    <recommendedName>
        <fullName evidence="1">Xylose isomerase-like TIM barrel domain-containing protein</fullName>
    </recommendedName>
</protein>
<dbReference type="InterPro" id="IPR011042">
    <property type="entry name" value="6-blade_b-propeller_TolB-like"/>
</dbReference>
<feature type="domain" description="Xylose isomerase-like TIM barrel" evidence="1">
    <location>
        <begin position="122"/>
        <end position="268"/>
    </location>
</feature>
<comment type="caution">
    <text evidence="2">The sequence shown here is derived from an EMBL/GenBank/DDBJ whole genome shotgun (WGS) entry which is preliminary data.</text>
</comment>
<dbReference type="SUPFAM" id="SSF51658">
    <property type="entry name" value="Xylose isomerase-like"/>
    <property type="match status" value="1"/>
</dbReference>
<gene>
    <name evidence="2" type="ORF">HC176_11255</name>
</gene>
<proteinExistence type="predicted"/>